<feature type="compositionally biased region" description="Low complexity" evidence="4">
    <location>
        <begin position="307"/>
        <end position="334"/>
    </location>
</feature>
<dbReference type="OrthoDB" id="7464126at2759"/>
<dbReference type="Pfam" id="PF12796">
    <property type="entry name" value="Ank_2"/>
    <property type="match status" value="1"/>
</dbReference>
<organism evidence="5 6">
    <name type="scientific">Thyridium curvatum</name>
    <dbReference type="NCBI Taxonomy" id="1093900"/>
    <lineage>
        <taxon>Eukaryota</taxon>
        <taxon>Fungi</taxon>
        <taxon>Dikarya</taxon>
        <taxon>Ascomycota</taxon>
        <taxon>Pezizomycotina</taxon>
        <taxon>Sordariomycetes</taxon>
        <taxon>Sordariomycetidae</taxon>
        <taxon>Thyridiales</taxon>
        <taxon>Thyridiaceae</taxon>
        <taxon>Thyridium</taxon>
    </lineage>
</organism>
<dbReference type="SUPFAM" id="SSF48403">
    <property type="entry name" value="Ankyrin repeat"/>
    <property type="match status" value="1"/>
</dbReference>
<evidence type="ECO:0000256" key="3">
    <source>
        <dbReference type="PROSITE-ProRule" id="PRU00023"/>
    </source>
</evidence>
<dbReference type="RefSeq" id="XP_030990509.1">
    <property type="nucleotide sequence ID" value="XM_031144734.1"/>
</dbReference>
<evidence type="ECO:0000256" key="2">
    <source>
        <dbReference type="ARBA" id="ARBA00023043"/>
    </source>
</evidence>
<keyword evidence="1" id="KW-0677">Repeat</keyword>
<accession>A0A507AVC8</accession>
<evidence type="ECO:0000256" key="4">
    <source>
        <dbReference type="SAM" id="MobiDB-lite"/>
    </source>
</evidence>
<gene>
    <name evidence="5" type="ORF">E0L32_009738</name>
</gene>
<dbReference type="EMBL" id="SKBQ01000073">
    <property type="protein sequence ID" value="TPX08798.1"/>
    <property type="molecule type" value="Genomic_DNA"/>
</dbReference>
<protein>
    <submittedName>
        <fullName evidence="5">Uncharacterized protein</fullName>
    </submittedName>
</protein>
<dbReference type="InParanoid" id="A0A507AVC8"/>
<dbReference type="InterPro" id="IPR036770">
    <property type="entry name" value="Ankyrin_rpt-contain_sf"/>
</dbReference>
<evidence type="ECO:0000313" key="6">
    <source>
        <dbReference type="Proteomes" id="UP000319257"/>
    </source>
</evidence>
<dbReference type="InterPro" id="IPR002110">
    <property type="entry name" value="Ankyrin_rpt"/>
</dbReference>
<dbReference type="PANTHER" id="PTHR24171">
    <property type="entry name" value="ANKYRIN REPEAT DOMAIN-CONTAINING PROTEIN 39-RELATED"/>
    <property type="match status" value="1"/>
</dbReference>
<evidence type="ECO:0000256" key="1">
    <source>
        <dbReference type="ARBA" id="ARBA00022737"/>
    </source>
</evidence>
<dbReference type="AlphaFoldDB" id="A0A507AVC8"/>
<dbReference type="PROSITE" id="PS50088">
    <property type="entry name" value="ANK_REPEAT"/>
    <property type="match status" value="1"/>
</dbReference>
<keyword evidence="2 3" id="KW-0040">ANK repeat</keyword>
<reference evidence="5 6" key="1">
    <citation type="submission" date="2019-06" db="EMBL/GenBank/DDBJ databases">
        <title>Draft genome sequence of the filamentous fungus Phialemoniopsis curvata isolated from diesel fuel.</title>
        <authorList>
            <person name="Varaljay V.A."/>
            <person name="Lyon W.J."/>
            <person name="Crouch A.L."/>
            <person name="Drake C.E."/>
            <person name="Hollomon J.M."/>
            <person name="Nadeau L.J."/>
            <person name="Nunn H.S."/>
            <person name="Stevenson B.S."/>
            <person name="Bojanowski C.L."/>
            <person name="Crookes-Goodson W.J."/>
        </authorList>
    </citation>
    <scope>NUCLEOTIDE SEQUENCE [LARGE SCALE GENOMIC DNA]</scope>
    <source>
        <strain evidence="5 6">D216</strain>
    </source>
</reference>
<feature type="region of interest" description="Disordered" evidence="4">
    <location>
        <begin position="221"/>
        <end position="342"/>
    </location>
</feature>
<proteinExistence type="predicted"/>
<feature type="compositionally biased region" description="Low complexity" evidence="4">
    <location>
        <begin position="235"/>
        <end position="251"/>
    </location>
</feature>
<comment type="caution">
    <text evidence="5">The sequence shown here is derived from an EMBL/GenBank/DDBJ whole genome shotgun (WGS) entry which is preliminary data.</text>
</comment>
<feature type="repeat" description="ANK" evidence="3">
    <location>
        <begin position="390"/>
        <end position="422"/>
    </location>
</feature>
<dbReference type="PROSITE" id="PS50297">
    <property type="entry name" value="ANK_REP_REGION"/>
    <property type="match status" value="1"/>
</dbReference>
<dbReference type="GeneID" id="41977185"/>
<evidence type="ECO:0000313" key="5">
    <source>
        <dbReference type="EMBL" id="TPX08798.1"/>
    </source>
</evidence>
<dbReference type="STRING" id="1093900.A0A507AVC8"/>
<name>A0A507AVC8_9PEZI</name>
<keyword evidence="6" id="KW-1185">Reference proteome</keyword>
<dbReference type="Gene3D" id="1.25.40.20">
    <property type="entry name" value="Ankyrin repeat-containing domain"/>
    <property type="match status" value="1"/>
</dbReference>
<sequence length="467" mass="51191">MNFGIGLNDVIVITKFAWDLYKACRESSDDFKRLSAEVGSLHVVLRETEDYLHDHPELDAERRRRLVFLLDACRLTLDDLQRLLLNYESLGTNQQRTWDRMRWGLTDVSDLRSRLISNATLLGAFTSSLANSSTTRMEKRLAKFMTEVRAGLREGSVVTAPDVTETIDTPDVWGQLRRELEDVGISHAVIDENREYIKAWFKTALQDGLMDEDNPAAAAAAAAAATGNDDSGLLMPTPSSSSSMPMMMTTPDASDPSFRVTPPAPSDSGYGGSVRMDSVSSMTSANGDFETELRRRHTDREVDEALRSLSLSPSATTTSASASSSSAAAAARMPPGGGAVAVRKKSSPARMLMKFLQKDDAIIQAASDGDIKKVARLISVGVDVNAKDRWGWSALSMCGYGGYTDIARLLLEHGADLDNIDVDGESPEDLARNRGNREMVILFDEERKARDLRAREMDAEKPRKVGS</sequence>
<dbReference type="Proteomes" id="UP000319257">
    <property type="component" value="Unassembled WGS sequence"/>
</dbReference>
<dbReference type="SMART" id="SM00248">
    <property type="entry name" value="ANK"/>
    <property type="match status" value="3"/>
</dbReference>